<dbReference type="EnsemblMetazoa" id="Aqu2.1.14868_001">
    <property type="protein sequence ID" value="Aqu2.1.14868_001"/>
    <property type="gene ID" value="Aqu2.1.14868"/>
</dbReference>
<proteinExistence type="inferred from homology"/>
<gene>
    <name evidence="4" type="primary">100637354</name>
</gene>
<feature type="compositionally biased region" description="Polar residues" evidence="3">
    <location>
        <begin position="1"/>
        <end position="11"/>
    </location>
</feature>
<evidence type="ECO:0000256" key="1">
    <source>
        <dbReference type="ARBA" id="ARBA00009550"/>
    </source>
</evidence>
<feature type="region of interest" description="Disordered" evidence="3">
    <location>
        <begin position="320"/>
        <end position="348"/>
    </location>
</feature>
<dbReference type="Pfam" id="PF09728">
    <property type="entry name" value="Taxilin"/>
    <property type="match status" value="1"/>
</dbReference>
<keyword evidence="5" id="KW-1185">Reference proteome</keyword>
<dbReference type="AlphaFoldDB" id="A0A1X7TJE2"/>
<dbReference type="STRING" id="400682.A0A1X7TJE2"/>
<feature type="compositionally biased region" description="Low complexity" evidence="3">
    <location>
        <begin position="17"/>
        <end position="27"/>
    </location>
</feature>
<dbReference type="Proteomes" id="UP000007879">
    <property type="component" value="Unassembled WGS sequence"/>
</dbReference>
<evidence type="ECO:0000256" key="3">
    <source>
        <dbReference type="SAM" id="MobiDB-lite"/>
    </source>
</evidence>
<keyword evidence="2" id="KW-0175">Coiled coil</keyword>
<dbReference type="FunCoup" id="A0A1X7TJE2">
    <property type="interactions" value="614"/>
</dbReference>
<dbReference type="PANTHER" id="PTHR16127:SF13">
    <property type="entry name" value="GH01188P"/>
    <property type="match status" value="1"/>
</dbReference>
<accession>A0A1X7TJE2</accession>
<evidence type="ECO:0000313" key="4">
    <source>
        <dbReference type="EnsemblMetazoa" id="Aqu2.1.14868_001"/>
    </source>
</evidence>
<protein>
    <recommendedName>
        <fullName evidence="6">Alpha-taxilin</fullName>
    </recommendedName>
</protein>
<dbReference type="eggNOG" id="KOG1850">
    <property type="taxonomic scope" value="Eukaryota"/>
</dbReference>
<dbReference type="KEGG" id="aqu:100637354"/>
<feature type="region of interest" description="Disordered" evidence="3">
    <location>
        <begin position="1"/>
        <end position="36"/>
    </location>
</feature>
<dbReference type="InParanoid" id="A0A1X7TJE2"/>
<reference evidence="5" key="1">
    <citation type="journal article" date="2010" name="Nature">
        <title>The Amphimedon queenslandica genome and the evolution of animal complexity.</title>
        <authorList>
            <person name="Srivastava M."/>
            <person name="Simakov O."/>
            <person name="Chapman J."/>
            <person name="Fahey B."/>
            <person name="Gauthier M.E."/>
            <person name="Mitros T."/>
            <person name="Richards G.S."/>
            <person name="Conaco C."/>
            <person name="Dacre M."/>
            <person name="Hellsten U."/>
            <person name="Larroux C."/>
            <person name="Putnam N.H."/>
            <person name="Stanke M."/>
            <person name="Adamska M."/>
            <person name="Darling A."/>
            <person name="Degnan S.M."/>
            <person name="Oakley T.H."/>
            <person name="Plachetzki D.C."/>
            <person name="Zhai Y."/>
            <person name="Adamski M."/>
            <person name="Calcino A."/>
            <person name="Cummins S.F."/>
            <person name="Goodstein D.M."/>
            <person name="Harris C."/>
            <person name="Jackson D.J."/>
            <person name="Leys S.P."/>
            <person name="Shu S."/>
            <person name="Woodcroft B.J."/>
            <person name="Vervoort M."/>
            <person name="Kosik K.S."/>
            <person name="Manning G."/>
            <person name="Degnan B.M."/>
            <person name="Rokhsar D.S."/>
        </authorList>
    </citation>
    <scope>NUCLEOTIDE SEQUENCE [LARGE SCALE GENOMIC DNA]</scope>
</reference>
<reference evidence="4" key="2">
    <citation type="submission" date="2017-05" db="UniProtKB">
        <authorList>
            <consortium name="EnsemblMetazoa"/>
        </authorList>
    </citation>
    <scope>IDENTIFICATION</scope>
</reference>
<evidence type="ECO:0000313" key="5">
    <source>
        <dbReference type="Proteomes" id="UP000007879"/>
    </source>
</evidence>
<sequence>MAATTSVSPSIEESSERPTASTAAAPSSKDKKKFSLKDELSDIRKVMDQLDLSTESKLDALYKHCMTIVRDYKRLDKRLTECQRKQQEVIQHRDIIQTECNRATAAKNKLESLCRELQKRNKEVMEESRVQAREEEEKRREIAEKFQTTIDDITERMQEHHDRNVSLKQENADLVGKLKKLIEQYEAREKLLSEMMEKQKKCDDLSMQEMELKGQLSIYSEKFEEFQSTLTKSNEVFSTFKKEMDKMAKTIGELEKESNTWKLKYEKCNRSLLEMADERIQHVETVKVLKTKNDKLEKLCRALQTERTDLSQKLKNLEVQDKEECLGSEDKPETTPPDVTPIETQNED</sequence>
<evidence type="ECO:0008006" key="6">
    <source>
        <dbReference type="Google" id="ProtNLM"/>
    </source>
</evidence>
<feature type="coiled-coil region" evidence="2">
    <location>
        <begin position="100"/>
        <end position="208"/>
    </location>
</feature>
<dbReference type="EnsemblMetazoa" id="XM_020003706.1">
    <property type="protein sequence ID" value="XP_019859265.1"/>
    <property type="gene ID" value="LOC100637354"/>
</dbReference>
<name>A0A1X7TJE2_AMPQE</name>
<dbReference type="OrthoDB" id="425555at2759"/>
<organism evidence="4">
    <name type="scientific">Amphimedon queenslandica</name>
    <name type="common">Sponge</name>
    <dbReference type="NCBI Taxonomy" id="400682"/>
    <lineage>
        <taxon>Eukaryota</taxon>
        <taxon>Metazoa</taxon>
        <taxon>Porifera</taxon>
        <taxon>Demospongiae</taxon>
        <taxon>Heteroscleromorpha</taxon>
        <taxon>Haplosclerida</taxon>
        <taxon>Niphatidae</taxon>
        <taxon>Amphimedon</taxon>
    </lineage>
</organism>
<dbReference type="InterPro" id="IPR026183">
    <property type="entry name" value="Taxilin_fam"/>
</dbReference>
<feature type="coiled-coil region" evidence="2">
    <location>
        <begin position="286"/>
        <end position="320"/>
    </location>
</feature>
<comment type="similarity">
    <text evidence="1">Belongs to the taxilin family.</text>
</comment>
<feature type="compositionally biased region" description="Basic and acidic residues" evidence="3">
    <location>
        <begin position="320"/>
        <end position="333"/>
    </location>
</feature>
<evidence type="ECO:0000256" key="2">
    <source>
        <dbReference type="SAM" id="Coils"/>
    </source>
</evidence>
<dbReference type="PANTHER" id="PTHR16127">
    <property type="entry name" value="TAXILIN"/>
    <property type="match status" value="1"/>
</dbReference>
<dbReference type="GO" id="GO:0019905">
    <property type="term" value="F:syntaxin binding"/>
    <property type="evidence" value="ECO:0007669"/>
    <property type="project" value="InterPro"/>
</dbReference>